<dbReference type="PROSITE" id="PS00573">
    <property type="entry name" value="PYRIDINE_REDOX_2"/>
    <property type="match status" value="1"/>
</dbReference>
<evidence type="ECO:0000256" key="7">
    <source>
        <dbReference type="RuleBase" id="RU003880"/>
    </source>
</evidence>
<dbReference type="PANTHER" id="PTHR48105">
    <property type="entry name" value="THIOREDOXIN REDUCTASE 1-RELATED-RELATED"/>
    <property type="match status" value="1"/>
</dbReference>
<dbReference type="InterPro" id="IPR005982">
    <property type="entry name" value="Thioredox_Rdtase"/>
</dbReference>
<sequence length="331" mass="35669">MRLCAGQGWPSVPGMFSVNIKKEELKVMYDVIIIGAGPAGLTAGIYAARGGLKVAIVEFAMPGGQAASTENIENYPGFPEGVNGYELMNSFHKQALTFGVEFIFEEVQNLDLKEPVKKVQTNSQGLEAHAIIIAAGSKPRLLGVPGEALFRGRGVSYCATCDGAFFKGKRVVVVGGGNAAIEEGIYLTKFAQEVTIVHRRSSFRAAQIAVNRAKENPKIRFELNTVVEEILGQGKVEGVRLHEVLKGETREIQSDGVFIYIGTDPNAQFIHGEIKTDDLGYILTDQHLQTNIAGVYAAGDIRNTPLRQVATAVGDGALAAVEVEKYLAEMK</sequence>
<comment type="cofactor">
    <cofactor evidence="8">
        <name>FAD</name>
        <dbReference type="ChEBI" id="CHEBI:57692"/>
    </cofactor>
    <text evidence="8">Binds 1 FAD per subunit.</text>
</comment>
<dbReference type="InterPro" id="IPR023753">
    <property type="entry name" value="FAD/NAD-binding_dom"/>
</dbReference>
<dbReference type="GO" id="GO:0005737">
    <property type="term" value="C:cytoplasm"/>
    <property type="evidence" value="ECO:0007669"/>
    <property type="project" value="InterPro"/>
</dbReference>
<comment type="subunit">
    <text evidence="7">Homodimer.</text>
</comment>
<keyword evidence="6 7" id="KW-0676">Redox-active center</keyword>
<evidence type="ECO:0000256" key="1">
    <source>
        <dbReference type="ARBA" id="ARBA00009333"/>
    </source>
</evidence>
<evidence type="ECO:0000313" key="10">
    <source>
        <dbReference type="EMBL" id="SPF50076.1"/>
    </source>
</evidence>
<reference evidence="11" key="1">
    <citation type="submission" date="2018-02" db="EMBL/GenBank/DDBJ databases">
        <authorList>
            <person name="Hausmann B."/>
        </authorList>
    </citation>
    <scope>NUCLEOTIDE SEQUENCE [LARGE SCALE GENOMIC DNA]</scope>
    <source>
        <strain evidence="11">Peat soil MAG SbF1</strain>
    </source>
</reference>
<dbReference type="PRINTS" id="PR00368">
    <property type="entry name" value="FADPNR"/>
</dbReference>
<dbReference type="Pfam" id="PF07992">
    <property type="entry name" value="Pyr_redox_2"/>
    <property type="match status" value="1"/>
</dbReference>
<evidence type="ECO:0000256" key="4">
    <source>
        <dbReference type="ARBA" id="ARBA00023002"/>
    </source>
</evidence>
<dbReference type="Gene3D" id="3.50.50.60">
    <property type="entry name" value="FAD/NAD(P)-binding domain"/>
    <property type="match status" value="2"/>
</dbReference>
<comment type="similarity">
    <text evidence="1 7">Belongs to the class-II pyridine nucleotide-disulfide oxidoreductase family.</text>
</comment>
<protein>
    <recommendedName>
        <fullName evidence="7">Thioredoxin reductase</fullName>
        <ecNumber evidence="7">1.8.1.9</ecNumber>
    </recommendedName>
</protein>
<dbReference type="InterPro" id="IPR050097">
    <property type="entry name" value="Ferredoxin-NADP_redctase_2"/>
</dbReference>
<accession>A0A2U3LDY1</accession>
<gene>
    <name evidence="10" type="primary">trxB</name>
    <name evidence="10" type="ORF">SBF1_470016</name>
</gene>
<evidence type="ECO:0000256" key="8">
    <source>
        <dbReference type="RuleBase" id="RU003881"/>
    </source>
</evidence>
<keyword evidence="8" id="KW-0521">NADP</keyword>
<dbReference type="PRINTS" id="PR00469">
    <property type="entry name" value="PNDRDTASEII"/>
</dbReference>
<keyword evidence="4 7" id="KW-0560">Oxidoreductase</keyword>
<keyword evidence="3 7" id="KW-0274">FAD</keyword>
<dbReference type="InterPro" id="IPR008255">
    <property type="entry name" value="Pyr_nucl-diS_OxRdtase_2_AS"/>
</dbReference>
<comment type="catalytic activity">
    <reaction evidence="7">
        <text>[thioredoxin]-dithiol + NADP(+) = [thioredoxin]-disulfide + NADPH + H(+)</text>
        <dbReference type="Rhea" id="RHEA:20345"/>
        <dbReference type="Rhea" id="RHEA-COMP:10698"/>
        <dbReference type="Rhea" id="RHEA-COMP:10700"/>
        <dbReference type="ChEBI" id="CHEBI:15378"/>
        <dbReference type="ChEBI" id="CHEBI:29950"/>
        <dbReference type="ChEBI" id="CHEBI:50058"/>
        <dbReference type="ChEBI" id="CHEBI:57783"/>
        <dbReference type="ChEBI" id="CHEBI:58349"/>
        <dbReference type="EC" id="1.8.1.9"/>
    </reaction>
</comment>
<evidence type="ECO:0000256" key="3">
    <source>
        <dbReference type="ARBA" id="ARBA00022827"/>
    </source>
</evidence>
<proteinExistence type="inferred from homology"/>
<dbReference type="GO" id="GO:0019430">
    <property type="term" value="P:removal of superoxide radicals"/>
    <property type="evidence" value="ECO:0007669"/>
    <property type="project" value="UniProtKB-UniRule"/>
</dbReference>
<dbReference type="EMBL" id="OMOF01000412">
    <property type="protein sequence ID" value="SPF50076.1"/>
    <property type="molecule type" value="Genomic_DNA"/>
</dbReference>
<evidence type="ECO:0000256" key="6">
    <source>
        <dbReference type="ARBA" id="ARBA00023284"/>
    </source>
</evidence>
<evidence type="ECO:0000259" key="9">
    <source>
        <dbReference type="Pfam" id="PF07992"/>
    </source>
</evidence>
<dbReference type="EC" id="1.8.1.9" evidence="7"/>
<dbReference type="InterPro" id="IPR036188">
    <property type="entry name" value="FAD/NAD-bd_sf"/>
</dbReference>
<name>A0A2U3LDY1_9FIRM</name>
<evidence type="ECO:0000256" key="5">
    <source>
        <dbReference type="ARBA" id="ARBA00023157"/>
    </source>
</evidence>
<dbReference type="GO" id="GO:0004791">
    <property type="term" value="F:thioredoxin-disulfide reductase (NADPH) activity"/>
    <property type="evidence" value="ECO:0007669"/>
    <property type="project" value="UniProtKB-UniRule"/>
</dbReference>
<keyword evidence="5" id="KW-1015">Disulfide bond</keyword>
<dbReference type="Proteomes" id="UP000238916">
    <property type="component" value="Unassembled WGS sequence"/>
</dbReference>
<keyword evidence="2 7" id="KW-0285">Flavoprotein</keyword>
<evidence type="ECO:0000256" key="2">
    <source>
        <dbReference type="ARBA" id="ARBA00022630"/>
    </source>
</evidence>
<evidence type="ECO:0000313" key="11">
    <source>
        <dbReference type="Proteomes" id="UP000238916"/>
    </source>
</evidence>
<dbReference type="AlphaFoldDB" id="A0A2U3LDY1"/>
<dbReference type="NCBIfam" id="TIGR01292">
    <property type="entry name" value="TRX_reduct"/>
    <property type="match status" value="1"/>
</dbReference>
<organism evidence="10 11">
    <name type="scientific">Candidatus Desulfosporosinus infrequens</name>
    <dbReference type="NCBI Taxonomy" id="2043169"/>
    <lineage>
        <taxon>Bacteria</taxon>
        <taxon>Bacillati</taxon>
        <taxon>Bacillota</taxon>
        <taxon>Clostridia</taxon>
        <taxon>Eubacteriales</taxon>
        <taxon>Desulfitobacteriaceae</taxon>
        <taxon>Desulfosporosinus</taxon>
    </lineage>
</organism>
<dbReference type="SUPFAM" id="SSF51905">
    <property type="entry name" value="FAD/NAD(P)-binding domain"/>
    <property type="match status" value="1"/>
</dbReference>
<feature type="domain" description="FAD/NAD(P)-binding" evidence="9">
    <location>
        <begin position="29"/>
        <end position="316"/>
    </location>
</feature>